<organism evidence="1 2">
    <name type="scientific">Priestia endophytica DSM 13796</name>
    <dbReference type="NCBI Taxonomy" id="1121089"/>
    <lineage>
        <taxon>Bacteria</taxon>
        <taxon>Bacillati</taxon>
        <taxon>Bacillota</taxon>
        <taxon>Bacilli</taxon>
        <taxon>Bacillales</taxon>
        <taxon>Bacillaceae</taxon>
        <taxon>Priestia</taxon>
    </lineage>
</organism>
<evidence type="ECO:0008006" key="3">
    <source>
        <dbReference type="Google" id="ProtNLM"/>
    </source>
</evidence>
<evidence type="ECO:0000313" key="1">
    <source>
        <dbReference type="EMBL" id="SFQ84739.1"/>
    </source>
</evidence>
<comment type="caution">
    <text evidence="1">The sequence shown here is derived from an EMBL/GenBank/DDBJ whole genome shotgun (WGS) entry which is preliminary data.</text>
</comment>
<keyword evidence="2" id="KW-1185">Reference proteome</keyword>
<gene>
    <name evidence="1" type="ORF">SAMN02745910_04268</name>
</gene>
<reference evidence="1 2" key="1">
    <citation type="submission" date="2016-10" db="EMBL/GenBank/DDBJ databases">
        <authorList>
            <person name="Varghese N."/>
            <person name="Submissions S."/>
        </authorList>
    </citation>
    <scope>NUCLEOTIDE SEQUENCE [LARGE SCALE GENOMIC DNA]</scope>
    <source>
        <strain evidence="1 2">DSM 13796</strain>
    </source>
</reference>
<sequence>MEIMYSQMIKGLLEESILAMIQRKDVYGYELLETLQKGGFKKGSGLIRVCHKKGLKFNPLSPFNSPFFYCIHIYSLHILK</sequence>
<proteinExistence type="predicted"/>
<dbReference type="Gene3D" id="1.10.10.10">
    <property type="entry name" value="Winged helix-like DNA-binding domain superfamily/Winged helix DNA-binding domain"/>
    <property type="match status" value="1"/>
</dbReference>
<accession>A0A1I6BUY1</accession>
<dbReference type="Proteomes" id="UP000182762">
    <property type="component" value="Unassembled WGS sequence"/>
</dbReference>
<dbReference type="InterPro" id="IPR036388">
    <property type="entry name" value="WH-like_DNA-bd_sf"/>
</dbReference>
<protein>
    <recommendedName>
        <fullName evidence="3">PadR family transcriptional regulator</fullName>
    </recommendedName>
</protein>
<dbReference type="EMBL" id="FOXX01000014">
    <property type="protein sequence ID" value="SFQ84739.1"/>
    <property type="molecule type" value="Genomic_DNA"/>
</dbReference>
<evidence type="ECO:0000313" key="2">
    <source>
        <dbReference type="Proteomes" id="UP000182762"/>
    </source>
</evidence>
<name>A0A1I6BUY1_9BACI</name>